<comment type="caution">
    <text evidence="1">The sequence shown here is derived from an EMBL/GenBank/DDBJ whole genome shotgun (WGS) entry which is preliminary data.</text>
</comment>
<protein>
    <submittedName>
        <fullName evidence="1">Uncharacterized protein</fullName>
    </submittedName>
</protein>
<sequence>MKECIETEEEYIDLIKTAKSPPFIMVNQNNYQIKNFEREIEKKFTIPKNFQISKAVKIHYYPNGQIDVFTDYDDKFETFFFLTKVTFDSFDAALPTEILGISKEKVKDLQALLPYVSKNGQTYFSNFLKNVSLKNKL</sequence>
<evidence type="ECO:0000313" key="1">
    <source>
        <dbReference type="EMBL" id="KAL1488627.1"/>
    </source>
</evidence>
<accession>A0ABD1E3U9</accession>
<gene>
    <name evidence="1" type="ORF">ABEB36_014430</name>
</gene>
<dbReference type="Proteomes" id="UP001566132">
    <property type="component" value="Unassembled WGS sequence"/>
</dbReference>
<proteinExistence type="predicted"/>
<dbReference type="EMBL" id="JBDJPC010000013">
    <property type="protein sequence ID" value="KAL1488627.1"/>
    <property type="molecule type" value="Genomic_DNA"/>
</dbReference>
<name>A0ABD1E3U9_HYPHA</name>
<reference evidence="1 2" key="1">
    <citation type="submission" date="2024-05" db="EMBL/GenBank/DDBJ databases">
        <title>Genetic variation in Jamaican populations of the coffee berry borer (Hypothenemus hampei).</title>
        <authorList>
            <person name="Errbii M."/>
            <person name="Myrie A."/>
        </authorList>
    </citation>
    <scope>NUCLEOTIDE SEQUENCE [LARGE SCALE GENOMIC DNA]</scope>
    <source>
        <strain evidence="1">JA-Hopewell-2020-01-JO</strain>
        <tissue evidence="1">Whole body</tissue>
    </source>
</reference>
<organism evidence="1 2">
    <name type="scientific">Hypothenemus hampei</name>
    <name type="common">Coffee berry borer</name>
    <dbReference type="NCBI Taxonomy" id="57062"/>
    <lineage>
        <taxon>Eukaryota</taxon>
        <taxon>Metazoa</taxon>
        <taxon>Ecdysozoa</taxon>
        <taxon>Arthropoda</taxon>
        <taxon>Hexapoda</taxon>
        <taxon>Insecta</taxon>
        <taxon>Pterygota</taxon>
        <taxon>Neoptera</taxon>
        <taxon>Endopterygota</taxon>
        <taxon>Coleoptera</taxon>
        <taxon>Polyphaga</taxon>
        <taxon>Cucujiformia</taxon>
        <taxon>Curculionidae</taxon>
        <taxon>Scolytinae</taxon>
        <taxon>Hypothenemus</taxon>
    </lineage>
</organism>
<keyword evidence="2" id="KW-1185">Reference proteome</keyword>
<evidence type="ECO:0000313" key="2">
    <source>
        <dbReference type="Proteomes" id="UP001566132"/>
    </source>
</evidence>
<dbReference type="AlphaFoldDB" id="A0ABD1E3U9"/>